<dbReference type="GO" id="GO:0016787">
    <property type="term" value="F:hydrolase activity"/>
    <property type="evidence" value="ECO:0007669"/>
    <property type="project" value="UniProtKB-KW"/>
</dbReference>
<feature type="domain" description="Nudix hydrolase" evidence="4">
    <location>
        <begin position="33"/>
        <end position="159"/>
    </location>
</feature>
<dbReference type="PANTHER" id="PTHR43046">
    <property type="entry name" value="GDP-MANNOSE MANNOSYL HYDROLASE"/>
    <property type="match status" value="1"/>
</dbReference>
<dbReference type="AlphaFoldDB" id="A0AAU7JBF0"/>
<evidence type="ECO:0000256" key="1">
    <source>
        <dbReference type="ARBA" id="ARBA00001946"/>
    </source>
</evidence>
<dbReference type="EMBL" id="CP157484">
    <property type="protein sequence ID" value="XBO37693.1"/>
    <property type="molecule type" value="Genomic_DNA"/>
</dbReference>
<evidence type="ECO:0000256" key="3">
    <source>
        <dbReference type="RuleBase" id="RU003476"/>
    </source>
</evidence>
<comment type="cofactor">
    <cofactor evidence="1">
        <name>Mg(2+)</name>
        <dbReference type="ChEBI" id="CHEBI:18420"/>
    </cofactor>
</comment>
<evidence type="ECO:0000313" key="5">
    <source>
        <dbReference type="EMBL" id="XBO37693.1"/>
    </source>
</evidence>
<reference evidence="5" key="1">
    <citation type="submission" date="2024-05" db="EMBL/GenBank/DDBJ databases">
        <authorList>
            <person name="Kim S."/>
            <person name="Heo J."/>
            <person name="Choi H."/>
            <person name="Choi Y."/>
            <person name="Kwon S.-W."/>
            <person name="Kim Y."/>
        </authorList>
    </citation>
    <scope>NUCLEOTIDE SEQUENCE</scope>
    <source>
        <strain evidence="5">KACC 23698</strain>
    </source>
</reference>
<dbReference type="PRINTS" id="PR00502">
    <property type="entry name" value="NUDIXFAMILY"/>
</dbReference>
<dbReference type="InterPro" id="IPR015797">
    <property type="entry name" value="NUDIX_hydrolase-like_dom_sf"/>
</dbReference>
<proteinExistence type="inferred from homology"/>
<dbReference type="SUPFAM" id="SSF55811">
    <property type="entry name" value="Nudix"/>
    <property type="match status" value="1"/>
</dbReference>
<dbReference type="RefSeq" id="WP_406854519.1">
    <property type="nucleotide sequence ID" value="NZ_CP157484.1"/>
</dbReference>
<name>A0AAU7JBF0_9HYPH</name>
<evidence type="ECO:0000259" key="4">
    <source>
        <dbReference type="PROSITE" id="PS51462"/>
    </source>
</evidence>
<dbReference type="Gene3D" id="3.90.79.10">
    <property type="entry name" value="Nucleoside Triphosphate Pyrophosphohydrolase"/>
    <property type="match status" value="1"/>
</dbReference>
<dbReference type="PROSITE" id="PS51462">
    <property type="entry name" value="NUDIX"/>
    <property type="match status" value="1"/>
</dbReference>
<accession>A0AAU7JBF0</accession>
<gene>
    <name evidence="5" type="ORF">ABEG18_18470</name>
</gene>
<dbReference type="InterPro" id="IPR020476">
    <property type="entry name" value="Nudix_hydrolase"/>
</dbReference>
<comment type="similarity">
    <text evidence="3">Belongs to the Nudix hydrolase family.</text>
</comment>
<dbReference type="InterPro" id="IPR000086">
    <property type="entry name" value="NUDIX_hydrolase_dom"/>
</dbReference>
<dbReference type="PANTHER" id="PTHR43046:SF14">
    <property type="entry name" value="MUTT_NUDIX FAMILY PROTEIN"/>
    <property type="match status" value="1"/>
</dbReference>
<keyword evidence="2 3" id="KW-0378">Hydrolase</keyword>
<evidence type="ECO:0000256" key="2">
    <source>
        <dbReference type="ARBA" id="ARBA00022801"/>
    </source>
</evidence>
<protein>
    <submittedName>
        <fullName evidence="5">NUDIX domain-containing protein</fullName>
    </submittedName>
</protein>
<organism evidence="5">
    <name type="scientific">Alsobacter sp. KACC 23698</name>
    <dbReference type="NCBI Taxonomy" id="3149229"/>
    <lineage>
        <taxon>Bacteria</taxon>
        <taxon>Pseudomonadati</taxon>
        <taxon>Pseudomonadota</taxon>
        <taxon>Alphaproteobacteria</taxon>
        <taxon>Hyphomicrobiales</taxon>
        <taxon>Alsobacteraceae</taxon>
        <taxon>Alsobacter</taxon>
    </lineage>
</organism>
<dbReference type="Pfam" id="PF00293">
    <property type="entry name" value="NUDIX"/>
    <property type="match status" value="1"/>
</dbReference>
<dbReference type="PROSITE" id="PS00893">
    <property type="entry name" value="NUDIX_BOX"/>
    <property type="match status" value="1"/>
</dbReference>
<sequence length="166" mass="18855">MTTDLMQPEPEEAFRGPDLLRRMAHLYFRLSRPMTLGVRAAILDEERGVFLVRHGYVSGWQMPGGGVEAGETLLEALAREVIEEANIEITGAPQLHGVFLNRFMSRRDHVAVYVARSFRVGPPKPPNREIQEGRFFRLDALPEEITRGTRARLAEIAGERDPSPYW</sequence>
<dbReference type="InterPro" id="IPR020084">
    <property type="entry name" value="NUDIX_hydrolase_CS"/>
</dbReference>